<dbReference type="SUPFAM" id="SSF46626">
    <property type="entry name" value="Cytochrome c"/>
    <property type="match status" value="1"/>
</dbReference>
<evidence type="ECO:0000313" key="4">
    <source>
        <dbReference type="EMBL" id="KAA5546157.1"/>
    </source>
</evidence>
<protein>
    <submittedName>
        <fullName evidence="4">DUF1553 domain-containing protein</fullName>
    </submittedName>
</protein>
<dbReference type="AlphaFoldDB" id="A0A5M6DF38"/>
<reference evidence="4 5" key="1">
    <citation type="submission" date="2019-08" db="EMBL/GenBank/DDBJ databases">
        <authorList>
            <person name="Dhanesh K."/>
            <person name="Kumar G."/>
            <person name="Sasikala C."/>
            <person name="Venkata Ramana C."/>
        </authorList>
    </citation>
    <scope>NUCLEOTIDE SEQUENCE [LARGE SCALE GENOMIC DNA]</scope>
    <source>
        <strain evidence="4 5">JC645</strain>
    </source>
</reference>
<dbReference type="PANTHER" id="PTHR35889">
    <property type="entry name" value="CYCLOINULO-OLIGOSACCHARIDE FRUCTANOTRANSFERASE-RELATED"/>
    <property type="match status" value="1"/>
</dbReference>
<evidence type="ECO:0000259" key="1">
    <source>
        <dbReference type="Pfam" id="PF07583"/>
    </source>
</evidence>
<dbReference type="Gene3D" id="1.10.760.10">
    <property type="entry name" value="Cytochrome c-like domain"/>
    <property type="match status" value="1"/>
</dbReference>
<comment type="caution">
    <text evidence="4">The sequence shown here is derived from an EMBL/GenBank/DDBJ whole genome shotgun (WGS) entry which is preliminary data.</text>
</comment>
<organism evidence="4 5">
    <name type="scientific">Roseiconus nitratireducens</name>
    <dbReference type="NCBI Taxonomy" id="2605748"/>
    <lineage>
        <taxon>Bacteria</taxon>
        <taxon>Pseudomonadati</taxon>
        <taxon>Planctomycetota</taxon>
        <taxon>Planctomycetia</taxon>
        <taxon>Pirellulales</taxon>
        <taxon>Pirellulaceae</taxon>
        <taxon>Roseiconus</taxon>
    </lineage>
</organism>
<feature type="domain" description="Cytochrome C Planctomycete-type" evidence="3">
    <location>
        <begin position="88"/>
        <end position="143"/>
    </location>
</feature>
<dbReference type="EMBL" id="VWOX01000002">
    <property type="protein sequence ID" value="KAA5546157.1"/>
    <property type="molecule type" value="Genomic_DNA"/>
</dbReference>
<dbReference type="InterPro" id="IPR011444">
    <property type="entry name" value="DUF1549"/>
</dbReference>
<evidence type="ECO:0000259" key="2">
    <source>
        <dbReference type="Pfam" id="PF07587"/>
    </source>
</evidence>
<accession>A0A5M6DF38</accession>
<dbReference type="InterPro" id="IPR036909">
    <property type="entry name" value="Cyt_c-like_dom_sf"/>
</dbReference>
<gene>
    <name evidence="4" type="ORF">FYK55_04480</name>
</gene>
<dbReference type="Pfam" id="PF07587">
    <property type="entry name" value="PSD1"/>
    <property type="match status" value="1"/>
</dbReference>
<evidence type="ECO:0000259" key="3">
    <source>
        <dbReference type="Pfam" id="PF07635"/>
    </source>
</evidence>
<dbReference type="Pfam" id="PF07635">
    <property type="entry name" value="PSCyt1"/>
    <property type="match status" value="1"/>
</dbReference>
<dbReference type="InterPro" id="IPR011429">
    <property type="entry name" value="Cyt_c_Planctomycete-type"/>
</dbReference>
<evidence type="ECO:0000313" key="5">
    <source>
        <dbReference type="Proteomes" id="UP000324479"/>
    </source>
</evidence>
<name>A0A5M6DF38_9BACT</name>
<proteinExistence type="predicted"/>
<feature type="domain" description="DUF1549" evidence="1">
    <location>
        <begin position="183"/>
        <end position="384"/>
    </location>
</feature>
<sequence>MMRLPRTSTLNARAQHRMARISPRCNASRLVRAAFEIQLGRLGQIGLQGAVVAMFMIGVSAGVAAADPIGDEPIRYNDQIRPIFAEHCLHCHGPDESQRQAGLRLDQSGDSLQEVVVAGDPQASTLIERIESDDDQLRMPPPESEKRLSDDQIALLRRWVGQGANYDTHWAFTPIRDSEESTIDDFVQAGLEAQSLTPSETVSRQTLIRRVTFDLTGLPPRWEEVQEFVRDESPEAYSKLIDRLLDSPRYGERWGRHWLDLARYADTHGGSAIGFTKFPYSYTYRDYVIQAFNQDLPYDQFIREQLAADQLGLDEHDPALAALGFLTIGMQYRNPHDVIDDQIDVVTRGLMGLTVACARCHDHKYDPIPTADYYALYATFASSQRPEQPPLLGPPPATPEYEQYRNELELRRTRFEDSRRDQTAVMASRLRMQVGMYLTEIAEGATEQDLSSAFLSYRTDDQRPRVLNRWREYLLEMPSEDPVFGPWVQLREVESGDFGKACQELLQRMREQNGDPATFAKVWELGTVAPRWNPRVLQMLEDRAPKNLAELAAGYGHLFADVHREWLKSLLAASEEAAVDGEIVTDQDQRHATINSAIDSQLRRHLYSPGTPTVMPDELAARLLNRTVRDSLGGKEGAIENLHLTHPASPPRPMLLSEQEHPGAFHVFRRGNPVDRGDPVEPHFLTVLASGNPPAFPAGRRRLALANAITDPSNPLTRRVIVNWVWLHHFGRGLVRTPDDFGTRGQSPTHPKLLDHLANALVEDGWSIKSLHRRILLSRAYRQAAMERPAARSNDPDNRSLWRMPRRRLDLEAMRDAMLAVSGELDTTATGGRPFDFLARPTVPRRSVYGFINRDVPSSLTSTFDGANASACTAKRPETVVPQQTLFALNSEFIQDRAAAFAVLASREVASEPAERVRWMYRRAYSRRPTDQELESSLQFVRAANSIAGGDDQIDSGGQVDAGWQQLAHVLLASNEFVFTD</sequence>
<dbReference type="GO" id="GO:0009055">
    <property type="term" value="F:electron transfer activity"/>
    <property type="evidence" value="ECO:0007669"/>
    <property type="project" value="InterPro"/>
</dbReference>
<dbReference type="Proteomes" id="UP000324479">
    <property type="component" value="Unassembled WGS sequence"/>
</dbReference>
<keyword evidence="5" id="KW-1185">Reference proteome</keyword>
<dbReference type="PANTHER" id="PTHR35889:SF3">
    <property type="entry name" value="F-BOX DOMAIN-CONTAINING PROTEIN"/>
    <property type="match status" value="1"/>
</dbReference>
<feature type="domain" description="DUF1553" evidence="2">
    <location>
        <begin position="701"/>
        <end position="940"/>
    </location>
</feature>
<dbReference type="Pfam" id="PF07583">
    <property type="entry name" value="PSCyt2"/>
    <property type="match status" value="1"/>
</dbReference>
<dbReference type="InterPro" id="IPR022655">
    <property type="entry name" value="DUF1553"/>
</dbReference>
<dbReference type="GO" id="GO:0020037">
    <property type="term" value="F:heme binding"/>
    <property type="evidence" value="ECO:0007669"/>
    <property type="project" value="InterPro"/>
</dbReference>